<dbReference type="AlphaFoldDB" id="A0A6A4P9G3"/>
<organism evidence="1 2">
    <name type="scientific">Lupinus albus</name>
    <name type="common">White lupine</name>
    <name type="synonym">Lupinus termis</name>
    <dbReference type="NCBI Taxonomy" id="3870"/>
    <lineage>
        <taxon>Eukaryota</taxon>
        <taxon>Viridiplantae</taxon>
        <taxon>Streptophyta</taxon>
        <taxon>Embryophyta</taxon>
        <taxon>Tracheophyta</taxon>
        <taxon>Spermatophyta</taxon>
        <taxon>Magnoliopsida</taxon>
        <taxon>eudicotyledons</taxon>
        <taxon>Gunneridae</taxon>
        <taxon>Pentapetalae</taxon>
        <taxon>rosids</taxon>
        <taxon>fabids</taxon>
        <taxon>Fabales</taxon>
        <taxon>Fabaceae</taxon>
        <taxon>Papilionoideae</taxon>
        <taxon>50 kb inversion clade</taxon>
        <taxon>genistoids sensu lato</taxon>
        <taxon>core genistoids</taxon>
        <taxon>Genisteae</taxon>
        <taxon>Lupinus</taxon>
    </lineage>
</organism>
<gene>
    <name evidence="1" type="ORF">Lalb_Chr15g0084291</name>
</gene>
<sequence>MFRIRYHIHVFKLLVLLWFFCILIYQCLDIFPDAALDQYSILKKYHSVTLFVRCTGLFAETDF</sequence>
<proteinExistence type="predicted"/>
<accession>A0A6A4P9G3</accession>
<reference evidence="2" key="1">
    <citation type="journal article" date="2020" name="Nat. Commun.">
        <title>Genome sequence of the cluster root forming white lupin.</title>
        <authorList>
            <person name="Hufnagel B."/>
            <person name="Marques A."/>
            <person name="Soriano A."/>
            <person name="Marques L."/>
            <person name="Divol F."/>
            <person name="Doumas P."/>
            <person name="Sallet E."/>
            <person name="Mancinotti D."/>
            <person name="Carrere S."/>
            <person name="Marande W."/>
            <person name="Arribat S."/>
            <person name="Keller J."/>
            <person name="Huneau C."/>
            <person name="Blein T."/>
            <person name="Aime D."/>
            <person name="Laguerre M."/>
            <person name="Taylor J."/>
            <person name="Schubert V."/>
            <person name="Nelson M."/>
            <person name="Geu-Flores F."/>
            <person name="Crespi M."/>
            <person name="Gallardo-Guerrero K."/>
            <person name="Delaux P.-M."/>
            <person name="Salse J."/>
            <person name="Berges H."/>
            <person name="Guyot R."/>
            <person name="Gouzy J."/>
            <person name="Peret B."/>
        </authorList>
    </citation>
    <scope>NUCLEOTIDE SEQUENCE [LARGE SCALE GENOMIC DNA]</scope>
    <source>
        <strain evidence="2">cv. Amiga</strain>
    </source>
</reference>
<keyword evidence="2" id="KW-1185">Reference proteome</keyword>
<comment type="caution">
    <text evidence="1">The sequence shown here is derived from an EMBL/GenBank/DDBJ whole genome shotgun (WGS) entry which is preliminary data.</text>
</comment>
<evidence type="ECO:0000313" key="1">
    <source>
        <dbReference type="EMBL" id="KAE9598750.1"/>
    </source>
</evidence>
<name>A0A6A4P9G3_LUPAL</name>
<evidence type="ECO:0000313" key="2">
    <source>
        <dbReference type="Proteomes" id="UP000447434"/>
    </source>
</evidence>
<dbReference type="Proteomes" id="UP000447434">
    <property type="component" value="Chromosome 15"/>
</dbReference>
<protein>
    <submittedName>
        <fullName evidence="1">Uncharacterized protein</fullName>
    </submittedName>
</protein>
<dbReference type="EMBL" id="WOCE01000015">
    <property type="protein sequence ID" value="KAE9598750.1"/>
    <property type="molecule type" value="Genomic_DNA"/>
</dbReference>